<dbReference type="CDD" id="cd15482">
    <property type="entry name" value="Sialidase_non-viral"/>
    <property type="match status" value="1"/>
</dbReference>
<dbReference type="EMBL" id="FNIE01000001">
    <property type="protein sequence ID" value="SDM79205.1"/>
    <property type="molecule type" value="Genomic_DNA"/>
</dbReference>
<evidence type="ECO:0000256" key="2">
    <source>
        <dbReference type="ARBA" id="ARBA00009348"/>
    </source>
</evidence>
<feature type="compositionally biased region" description="Basic and acidic residues" evidence="4">
    <location>
        <begin position="42"/>
        <end position="51"/>
    </location>
</feature>
<feature type="compositionally biased region" description="Basic and acidic residues" evidence="4">
    <location>
        <begin position="1"/>
        <end position="13"/>
    </location>
</feature>
<dbReference type="GO" id="GO:0009313">
    <property type="term" value="P:oligosaccharide catabolic process"/>
    <property type="evidence" value="ECO:0007669"/>
    <property type="project" value="TreeGrafter"/>
</dbReference>
<evidence type="ECO:0000256" key="1">
    <source>
        <dbReference type="ARBA" id="ARBA00000427"/>
    </source>
</evidence>
<dbReference type="PANTHER" id="PTHR10628">
    <property type="entry name" value="SIALIDASE"/>
    <property type="match status" value="1"/>
</dbReference>
<dbReference type="InterPro" id="IPR026856">
    <property type="entry name" value="Sialidase_fam"/>
</dbReference>
<dbReference type="InterPro" id="IPR011040">
    <property type="entry name" value="Sialidase"/>
</dbReference>
<dbReference type="GO" id="GO:0016020">
    <property type="term" value="C:membrane"/>
    <property type="evidence" value="ECO:0007669"/>
    <property type="project" value="TreeGrafter"/>
</dbReference>
<keyword evidence="7" id="KW-1185">Reference proteome</keyword>
<reference evidence="6 7" key="1">
    <citation type="submission" date="2016-10" db="EMBL/GenBank/DDBJ databases">
        <authorList>
            <person name="de Groot N.N."/>
        </authorList>
    </citation>
    <scope>NUCLEOTIDE SEQUENCE [LARGE SCALE GENOMIC DNA]</scope>
    <source>
        <strain evidence="6 7">CGMCC 4.2022</strain>
    </source>
</reference>
<evidence type="ECO:0000313" key="7">
    <source>
        <dbReference type="Proteomes" id="UP000199341"/>
    </source>
</evidence>
<feature type="region of interest" description="Disordered" evidence="4">
    <location>
        <begin position="1"/>
        <end position="72"/>
    </location>
</feature>
<comment type="catalytic activity">
    <reaction evidence="1">
        <text>Hydrolysis of alpha-(2-&gt;3)-, alpha-(2-&gt;6)-, alpha-(2-&gt;8)- glycosidic linkages of terminal sialic acid residues in oligosaccharides, glycoproteins, glycolipids, colominic acid and synthetic substrates.</text>
        <dbReference type="EC" id="3.2.1.18"/>
    </reaction>
</comment>
<dbReference type="GO" id="GO:0005737">
    <property type="term" value="C:cytoplasm"/>
    <property type="evidence" value="ECO:0007669"/>
    <property type="project" value="TreeGrafter"/>
</dbReference>
<protein>
    <recommendedName>
        <fullName evidence="3">exo-alpha-sialidase</fullName>
        <ecNumber evidence="3">3.2.1.18</ecNumber>
    </recommendedName>
</protein>
<dbReference type="EC" id="3.2.1.18" evidence="3"/>
<organism evidence="6 7">
    <name type="scientific">Actinacidiphila guanduensis</name>
    <dbReference type="NCBI Taxonomy" id="310781"/>
    <lineage>
        <taxon>Bacteria</taxon>
        <taxon>Bacillati</taxon>
        <taxon>Actinomycetota</taxon>
        <taxon>Actinomycetes</taxon>
        <taxon>Kitasatosporales</taxon>
        <taxon>Streptomycetaceae</taxon>
        <taxon>Actinacidiphila</taxon>
    </lineage>
</organism>
<gene>
    <name evidence="6" type="ORF">SAMN05216259_101503</name>
</gene>
<accession>A0A1G9W548</accession>
<dbReference type="GO" id="GO:0004308">
    <property type="term" value="F:exo-alpha-sialidase activity"/>
    <property type="evidence" value="ECO:0007669"/>
    <property type="project" value="UniProtKB-EC"/>
</dbReference>
<sequence length="628" mass="65615">MTRPREDGADRTPRQARTGEAAGGPSAAQARTAAPGSAAAAERPDGGRPARADPACRTPTEFGAASPAAPRTAPVLPAAPRLARRRLLAAGGLSAGALLLGVHPAVARGIRQGAPSIGEFAESVVWAPGEDGVVEHFLYGLAVTPRGTVLACSEARLAAADTGAHHITVKRSTDGGATWSSSQFVEESTNGACWANPTLVTDPSTGRVTLFYALNDANDTSRVFFRGSRDDGRTWSARTEVTGLFADDPAGRPFHLPGPGHGIALRDGRLVLQVWHRQSIDHPAEQRQYGASVLVSDDHGATWQAGGRIPVDPVHPVNEARLFERADGALVLDGRYSSGGVHPRIRAVSTDRGRSWAPPVFDTAVRSYTAVDSGLVRLTGGHGRPGVSRLLFSRPDSTTARENMTVAVSYDEGRSFPYERVVYAGVSTYSDLAHLPDGTALLLYGKDTSTGHSVDHVALARFDLAWLTGGRDSLRTGPAWHQQRFDAAALPVLRRRSLCTARVADPYTASGHGLLLRASTPGASADFRLDVERPGRYELVLRCKASPSTPPLSVAVDGEAVGPAVAAALPDGTGYTELPCGGYRFAGPGPHTLSLTVAPVGGGAGVRAAPGGTSAGLGIELDYVALRA</sequence>
<evidence type="ECO:0000256" key="3">
    <source>
        <dbReference type="ARBA" id="ARBA00012733"/>
    </source>
</evidence>
<dbReference type="GO" id="GO:0006689">
    <property type="term" value="P:ganglioside catabolic process"/>
    <property type="evidence" value="ECO:0007669"/>
    <property type="project" value="TreeGrafter"/>
</dbReference>
<comment type="similarity">
    <text evidence="2">Belongs to the glycosyl hydrolase 33 family.</text>
</comment>
<dbReference type="SUPFAM" id="SSF50939">
    <property type="entry name" value="Sialidases"/>
    <property type="match status" value="1"/>
</dbReference>
<evidence type="ECO:0000313" key="6">
    <source>
        <dbReference type="EMBL" id="SDM79205.1"/>
    </source>
</evidence>
<dbReference type="Gene3D" id="2.60.120.260">
    <property type="entry name" value="Galactose-binding domain-like"/>
    <property type="match status" value="1"/>
</dbReference>
<dbReference type="Gene3D" id="2.120.10.10">
    <property type="match status" value="1"/>
</dbReference>
<feature type="domain" description="Sialidase" evidence="5">
    <location>
        <begin position="158"/>
        <end position="439"/>
    </location>
</feature>
<dbReference type="OrthoDB" id="7294637at2"/>
<dbReference type="AlphaFoldDB" id="A0A1G9W548"/>
<dbReference type="STRING" id="310781.SAMN05216259_101503"/>
<feature type="compositionally biased region" description="Low complexity" evidence="4">
    <location>
        <begin position="19"/>
        <end position="41"/>
    </location>
</feature>
<evidence type="ECO:0000256" key="4">
    <source>
        <dbReference type="SAM" id="MobiDB-lite"/>
    </source>
</evidence>
<proteinExistence type="inferred from homology"/>
<name>A0A1G9W548_9ACTN</name>
<dbReference type="Pfam" id="PF13088">
    <property type="entry name" value="BNR_2"/>
    <property type="match status" value="1"/>
</dbReference>
<dbReference type="Proteomes" id="UP000199341">
    <property type="component" value="Unassembled WGS sequence"/>
</dbReference>
<dbReference type="RefSeq" id="WP_093782545.1">
    <property type="nucleotide sequence ID" value="NZ_FNIE01000001.1"/>
</dbReference>
<dbReference type="PANTHER" id="PTHR10628:SF30">
    <property type="entry name" value="EXO-ALPHA-SIALIDASE"/>
    <property type="match status" value="1"/>
</dbReference>
<dbReference type="InterPro" id="IPR036278">
    <property type="entry name" value="Sialidase_sf"/>
</dbReference>
<evidence type="ECO:0000259" key="5">
    <source>
        <dbReference type="Pfam" id="PF13088"/>
    </source>
</evidence>